<dbReference type="Gene3D" id="2.60.120.340">
    <property type="entry name" value="Nucleoplasmin core domain"/>
    <property type="match status" value="1"/>
</dbReference>
<feature type="compositionally biased region" description="Low complexity" evidence="10">
    <location>
        <begin position="208"/>
        <end position="223"/>
    </location>
</feature>
<evidence type="ECO:0000256" key="10">
    <source>
        <dbReference type="SAM" id="MobiDB-lite"/>
    </source>
</evidence>
<dbReference type="AlphaFoldDB" id="W9R3F0"/>
<evidence type="ECO:0000313" key="13">
    <source>
        <dbReference type="Proteomes" id="UP000030645"/>
    </source>
</evidence>
<evidence type="ECO:0000256" key="7">
    <source>
        <dbReference type="ARBA" id="ARBA00023163"/>
    </source>
</evidence>
<evidence type="ECO:0000256" key="3">
    <source>
        <dbReference type="ARBA" id="ARBA00022491"/>
    </source>
</evidence>
<keyword evidence="9" id="KW-0479">Metal-binding</keyword>
<feature type="compositionally biased region" description="Low complexity" evidence="10">
    <location>
        <begin position="112"/>
        <end position="124"/>
    </location>
</feature>
<dbReference type="GO" id="GO:0016787">
    <property type="term" value="F:hydrolase activity"/>
    <property type="evidence" value="ECO:0007669"/>
    <property type="project" value="UniProtKB-KW"/>
</dbReference>
<keyword evidence="3" id="KW-0678">Repressor</keyword>
<evidence type="ECO:0000256" key="8">
    <source>
        <dbReference type="ARBA" id="ARBA00023242"/>
    </source>
</evidence>
<evidence type="ECO:0000259" key="11">
    <source>
        <dbReference type="PROSITE" id="PS50157"/>
    </source>
</evidence>
<evidence type="ECO:0000256" key="6">
    <source>
        <dbReference type="ARBA" id="ARBA00023015"/>
    </source>
</evidence>
<feature type="compositionally biased region" description="Basic and acidic residues" evidence="10">
    <location>
        <begin position="125"/>
        <end position="140"/>
    </location>
</feature>
<evidence type="ECO:0000256" key="9">
    <source>
        <dbReference type="PROSITE-ProRule" id="PRU00042"/>
    </source>
</evidence>
<keyword evidence="9" id="KW-0863">Zinc-finger</keyword>
<dbReference type="PROSITE" id="PS50157">
    <property type="entry name" value="ZINC_FINGER_C2H2_2"/>
    <property type="match status" value="1"/>
</dbReference>
<dbReference type="PROSITE" id="PS00028">
    <property type="entry name" value="ZINC_FINGER_C2H2_1"/>
    <property type="match status" value="1"/>
</dbReference>
<keyword evidence="5" id="KW-0156">Chromatin regulator</keyword>
<feature type="compositionally biased region" description="Basic and acidic residues" evidence="10">
    <location>
        <begin position="190"/>
        <end position="207"/>
    </location>
</feature>
<keyword evidence="13" id="KW-1185">Reference proteome</keyword>
<evidence type="ECO:0000256" key="2">
    <source>
        <dbReference type="ARBA" id="ARBA00006673"/>
    </source>
</evidence>
<keyword evidence="8" id="KW-0539">Nucleus</keyword>
<accession>W9R3F0</accession>
<evidence type="ECO:0000256" key="4">
    <source>
        <dbReference type="ARBA" id="ARBA00022801"/>
    </source>
</evidence>
<evidence type="ECO:0000256" key="1">
    <source>
        <dbReference type="ARBA" id="ARBA00004604"/>
    </source>
</evidence>
<proteinExistence type="inferred from homology"/>
<evidence type="ECO:0000313" key="12">
    <source>
        <dbReference type="EMBL" id="EXB37421.1"/>
    </source>
</evidence>
<dbReference type="Pfam" id="PF17800">
    <property type="entry name" value="NPL"/>
    <property type="match status" value="1"/>
</dbReference>
<keyword evidence="4" id="KW-0378">Hydrolase</keyword>
<dbReference type="InterPro" id="IPR041232">
    <property type="entry name" value="NPL"/>
</dbReference>
<comment type="subcellular location">
    <subcellularLocation>
        <location evidence="1">Nucleus</location>
        <location evidence="1">Nucleolus</location>
    </subcellularLocation>
</comment>
<name>W9R3F0_9ROSA</name>
<reference evidence="13" key="1">
    <citation type="submission" date="2013-01" db="EMBL/GenBank/DDBJ databases">
        <title>Draft Genome Sequence of a Mulberry Tree, Morus notabilis C.K. Schneid.</title>
        <authorList>
            <person name="He N."/>
            <person name="Zhao S."/>
        </authorList>
    </citation>
    <scope>NUCLEOTIDE SEQUENCE</scope>
</reference>
<organism evidence="12 13">
    <name type="scientific">Morus notabilis</name>
    <dbReference type="NCBI Taxonomy" id="981085"/>
    <lineage>
        <taxon>Eukaryota</taxon>
        <taxon>Viridiplantae</taxon>
        <taxon>Streptophyta</taxon>
        <taxon>Embryophyta</taxon>
        <taxon>Tracheophyta</taxon>
        <taxon>Spermatophyta</taxon>
        <taxon>Magnoliopsida</taxon>
        <taxon>eudicotyledons</taxon>
        <taxon>Gunneridae</taxon>
        <taxon>Pentapetalae</taxon>
        <taxon>rosids</taxon>
        <taxon>fabids</taxon>
        <taxon>Rosales</taxon>
        <taxon>Moraceae</taxon>
        <taxon>Moreae</taxon>
        <taxon>Morus</taxon>
    </lineage>
</organism>
<keyword evidence="6" id="KW-0805">Transcription regulation</keyword>
<dbReference type="EMBL" id="KE343616">
    <property type="protein sequence ID" value="EXB37421.1"/>
    <property type="molecule type" value="Genomic_DNA"/>
</dbReference>
<evidence type="ECO:0000256" key="5">
    <source>
        <dbReference type="ARBA" id="ARBA00022853"/>
    </source>
</evidence>
<sequence>MEFWGVEVKAGEPLTVVPDDAFIIHLSQACLGESETKSKEPILLSVKVADKKFVLGTLSLEKIPQLTFDLVFEKEFELTHNWKHGSDESEEEEDIPPQAIQNGKGGPKVGLAKPAAAKTNAAKPESTEKPKVKVVEPSKDEDGESDEDSDESDEDDSDDEMVSSGDESDEDMLGGDSDDAEDKDEEDDEATPKKLELSKKRANDSADKTPVPAKKPKAAASPKSEGKKVVHTATPHPAKKAGKTSATGDKSKDQQTPKSGGKSAGKISCKSCSKTFASDGALDSHTKAKHA</sequence>
<gene>
    <name evidence="12" type="ORF">L484_003291</name>
</gene>
<dbReference type="eggNOG" id="ENOG502QVH6">
    <property type="taxonomic scope" value="Eukaryota"/>
</dbReference>
<dbReference type="Proteomes" id="UP000030645">
    <property type="component" value="Unassembled WGS sequence"/>
</dbReference>
<dbReference type="FunFam" id="2.60.120.340:FF:000004">
    <property type="entry name" value="Histone deacetylase HDT1"/>
    <property type="match status" value="1"/>
</dbReference>
<dbReference type="GO" id="GO:0006325">
    <property type="term" value="P:chromatin organization"/>
    <property type="evidence" value="ECO:0007669"/>
    <property type="project" value="UniProtKB-KW"/>
</dbReference>
<dbReference type="GO" id="GO:0005730">
    <property type="term" value="C:nucleolus"/>
    <property type="evidence" value="ECO:0007669"/>
    <property type="project" value="UniProtKB-SubCell"/>
</dbReference>
<feature type="domain" description="C2H2-type" evidence="11">
    <location>
        <begin position="267"/>
        <end position="291"/>
    </location>
</feature>
<dbReference type="GO" id="GO:0008270">
    <property type="term" value="F:zinc ion binding"/>
    <property type="evidence" value="ECO:0007669"/>
    <property type="project" value="UniProtKB-KW"/>
</dbReference>
<keyword evidence="9" id="KW-0862">Zinc</keyword>
<feature type="compositionally biased region" description="Acidic residues" evidence="10">
    <location>
        <begin position="141"/>
        <end position="189"/>
    </location>
</feature>
<keyword evidence="7" id="KW-0804">Transcription</keyword>
<comment type="similarity">
    <text evidence="2">Belongs to the histone deacetylase HD2 family.</text>
</comment>
<feature type="region of interest" description="Disordered" evidence="10">
    <location>
        <begin position="84"/>
        <end position="269"/>
    </location>
</feature>
<dbReference type="InterPro" id="IPR013087">
    <property type="entry name" value="Znf_C2H2_type"/>
</dbReference>
<protein>
    <submittedName>
        <fullName evidence="12">Histone deacetylase HDT1</fullName>
    </submittedName>
</protein>